<dbReference type="PANTHER" id="PTHR36304:SF4">
    <property type="entry name" value="DUF4388 DOMAIN-CONTAINING PROTEIN"/>
    <property type="match status" value="1"/>
</dbReference>
<feature type="domain" description="PatA-like N-terminal" evidence="1">
    <location>
        <begin position="5"/>
        <end position="143"/>
    </location>
</feature>
<proteinExistence type="predicted"/>
<dbReference type="Pfam" id="PF14332">
    <property type="entry name" value="DUF4388"/>
    <property type="match status" value="1"/>
</dbReference>
<dbReference type="PANTHER" id="PTHR36304">
    <property type="entry name" value="DOMAIN GTPASE-ACTIVATING PROTEIN, PUTATIVE-RELATED-RELATED"/>
    <property type="match status" value="1"/>
</dbReference>
<protein>
    <recommendedName>
        <fullName evidence="1">PatA-like N-terminal domain-containing protein</fullName>
    </recommendedName>
</protein>
<dbReference type="OrthoDB" id="9764025at2"/>
<sequence length="393" mass="43509">MRGLSGDFSTMPLEDLVAYLGNRRVTGTLRVMRAGVRKLMLLREGRVLSASSNQPREYLGQFLIHMGHLSEALFERAHAQQRETQVPLGQILVATGAVSEQTVRGTLQLKFRESLLEMFRWEEGEFSFDAGAVPRVEGVEAEVELLDIHREGEFRETAWQAIKAAFPSGSAYLEVDEGRLSEPPRAGTLDAALVARIREGLSIDELVRALHASDFLVYQRLYALYRQEALRVVSIPPPGRAPPADLAMPVPVPSMEVELTSEEPAPDELIQAAQSALENGDFRQGEALARRAHELSPTPETEALLHSAEAVLLGVLRRKMLDTPQVPSLRVTAAQLKTTPLTSPERYLLSRIDGKRNVRDILRVSPLHELDALRYFQAFVDTGLVLLTPGAQG</sequence>
<dbReference type="InterPro" id="IPR037257">
    <property type="entry name" value="T2SS_E_N_sf"/>
</dbReference>
<reference evidence="2 3" key="1">
    <citation type="submission" date="2017-06" db="EMBL/GenBank/DDBJ databases">
        <authorList>
            <person name="Kim H.J."/>
            <person name="Triplett B.A."/>
        </authorList>
    </citation>
    <scope>NUCLEOTIDE SEQUENCE [LARGE SCALE GENOMIC DNA]</scope>
    <source>
        <strain evidence="2 3">DSM 14713</strain>
    </source>
</reference>
<evidence type="ECO:0000313" key="3">
    <source>
        <dbReference type="Proteomes" id="UP000217289"/>
    </source>
</evidence>
<gene>
    <name evidence="2" type="ORF">MEBOL_006065</name>
</gene>
<evidence type="ECO:0000259" key="1">
    <source>
        <dbReference type="Pfam" id="PF14332"/>
    </source>
</evidence>
<dbReference type="AlphaFoldDB" id="A0A250IN38"/>
<keyword evidence="3" id="KW-1185">Reference proteome</keyword>
<dbReference type="RefSeq" id="WP_095980742.1">
    <property type="nucleotide sequence ID" value="NZ_CP022163.1"/>
</dbReference>
<accession>A0A250IN38</accession>
<evidence type="ECO:0000313" key="2">
    <source>
        <dbReference type="EMBL" id="ATB32577.1"/>
    </source>
</evidence>
<dbReference type="KEGG" id="mbd:MEBOL_006065"/>
<dbReference type="SUPFAM" id="SSF160246">
    <property type="entry name" value="EspE N-terminal domain-like"/>
    <property type="match status" value="1"/>
</dbReference>
<dbReference type="EMBL" id="CP022163">
    <property type="protein sequence ID" value="ATB32577.1"/>
    <property type="molecule type" value="Genomic_DNA"/>
</dbReference>
<name>A0A250IN38_9BACT</name>
<dbReference type="Proteomes" id="UP000217289">
    <property type="component" value="Chromosome"/>
</dbReference>
<dbReference type="InterPro" id="IPR025497">
    <property type="entry name" value="PatA-like_N"/>
</dbReference>
<organism evidence="2 3">
    <name type="scientific">Melittangium boletus DSM 14713</name>
    <dbReference type="NCBI Taxonomy" id="1294270"/>
    <lineage>
        <taxon>Bacteria</taxon>
        <taxon>Pseudomonadati</taxon>
        <taxon>Myxococcota</taxon>
        <taxon>Myxococcia</taxon>
        <taxon>Myxococcales</taxon>
        <taxon>Cystobacterineae</taxon>
        <taxon>Archangiaceae</taxon>
        <taxon>Melittangium</taxon>
    </lineage>
</organism>